<reference evidence="1" key="1">
    <citation type="submission" date="2022-07" db="EMBL/GenBank/DDBJ databases">
        <title>Genome Sequence of Phlebia brevispora.</title>
        <authorList>
            <person name="Buettner E."/>
        </authorList>
    </citation>
    <scope>NUCLEOTIDE SEQUENCE</scope>
    <source>
        <strain evidence="1">MPL23</strain>
    </source>
</reference>
<evidence type="ECO:0000313" key="2">
    <source>
        <dbReference type="Proteomes" id="UP001148662"/>
    </source>
</evidence>
<sequence length="156" mass="18543">MRRRLRGILSTRPTLTGTSTILYSLNSFFSAFSRSFWPVIMEVDMKLKEEVDDKRERDRDHDSVRERERDADRDRDRDRDRDSRRDKDRDRERERDRDRRDSVARSRRSGGGGDHWEPDERRSTDAFAHAVAFPVQETFCLPAPPFPPFSFSHEVA</sequence>
<comment type="caution">
    <text evidence="1">The sequence shown here is derived from an EMBL/GenBank/DDBJ whole genome shotgun (WGS) entry which is preliminary data.</text>
</comment>
<protein>
    <submittedName>
        <fullName evidence="1">Uncharacterized protein</fullName>
    </submittedName>
</protein>
<gene>
    <name evidence="1" type="ORF">NM688_g3066</name>
</gene>
<accession>A0ACC1T7H6</accession>
<name>A0ACC1T7H6_9APHY</name>
<organism evidence="1 2">
    <name type="scientific">Phlebia brevispora</name>
    <dbReference type="NCBI Taxonomy" id="194682"/>
    <lineage>
        <taxon>Eukaryota</taxon>
        <taxon>Fungi</taxon>
        <taxon>Dikarya</taxon>
        <taxon>Basidiomycota</taxon>
        <taxon>Agaricomycotina</taxon>
        <taxon>Agaricomycetes</taxon>
        <taxon>Polyporales</taxon>
        <taxon>Meruliaceae</taxon>
        <taxon>Phlebia</taxon>
    </lineage>
</organism>
<evidence type="ECO:0000313" key="1">
    <source>
        <dbReference type="EMBL" id="KAJ3554523.1"/>
    </source>
</evidence>
<dbReference type="Proteomes" id="UP001148662">
    <property type="component" value="Unassembled WGS sequence"/>
</dbReference>
<keyword evidence="2" id="KW-1185">Reference proteome</keyword>
<dbReference type="EMBL" id="JANHOG010000422">
    <property type="protein sequence ID" value="KAJ3554523.1"/>
    <property type="molecule type" value="Genomic_DNA"/>
</dbReference>
<proteinExistence type="predicted"/>